<sequence length="169" mass="18062">MSNVRNMDVTCARPAGFHVLQGNASLGMPQAATEDSVRTEPDALTVAYVAIGARDALREIRASSSRVDLDPFSGESGFVEEVIGHAMFVDLVGDWFDANGEHPGVFAYEVAETFGDSIARAMLANGNSVSDPRAILREILAHASYESTGIEKSLERASQAVTELKMPGM</sequence>
<gene>
    <name evidence="1" type="ORF">UE95_015225</name>
</gene>
<dbReference type="AlphaFoldDB" id="A0ABD4UEP6"/>
<accession>A0ABD4UEP6</accession>
<dbReference type="EMBL" id="JYMX02000010">
    <property type="protein sequence ID" value="MCW3712639.1"/>
    <property type="molecule type" value="Genomic_DNA"/>
</dbReference>
<dbReference type="Proteomes" id="UP000191686">
    <property type="component" value="Unassembled WGS sequence"/>
</dbReference>
<evidence type="ECO:0000313" key="2">
    <source>
        <dbReference type="Proteomes" id="UP000191686"/>
    </source>
</evidence>
<organism evidence="1 2">
    <name type="scientific">Burkholderia cenocepacia</name>
    <dbReference type="NCBI Taxonomy" id="95486"/>
    <lineage>
        <taxon>Bacteria</taxon>
        <taxon>Pseudomonadati</taxon>
        <taxon>Pseudomonadota</taxon>
        <taxon>Betaproteobacteria</taxon>
        <taxon>Burkholderiales</taxon>
        <taxon>Burkholderiaceae</taxon>
        <taxon>Burkholderia</taxon>
        <taxon>Burkholderia cepacia complex</taxon>
    </lineage>
</organism>
<proteinExistence type="predicted"/>
<dbReference type="RefSeq" id="WP_046196991.1">
    <property type="nucleotide sequence ID" value="NZ_CAJPCR010000035.1"/>
</dbReference>
<comment type="caution">
    <text evidence="1">The sequence shown here is derived from an EMBL/GenBank/DDBJ whole genome shotgun (WGS) entry which is preliminary data.</text>
</comment>
<name>A0ABD4UEP6_9BURK</name>
<reference evidence="1 2" key="1">
    <citation type="journal article" date="2017" name="Front. Microbiol.">
        <title>Genomics reveals a unique clone of Burkholderia cenocepacia harbouring an actively excising novel genomic island.</title>
        <authorList>
            <person name="Patil P."/>
            <person name="Mali S."/>
            <person name="Midha S."/>
            <person name="Gautam V."/>
            <person name="Dash L."/>
            <person name="Kumar S."/>
            <person name="Shastri J."/>
            <person name="Singhal L."/>
            <person name="Patil P.B."/>
        </authorList>
    </citation>
    <scope>NUCLEOTIDE SEQUENCE [LARGE SCALE GENOMIC DNA]</scope>
    <source>
        <strain evidence="1 2">BC-19</strain>
    </source>
</reference>
<reference evidence="1 2" key="2">
    <citation type="journal article" date="2017" name="Front. Microbiol.">
        <title>Genomics Reveals a Unique Clone of Burkholderia cenocepacia Harboring an Actively Excising Novel Genomic Island.</title>
        <authorList>
            <person name="Patil P.P."/>
            <person name="Mali S."/>
            <person name="Midha S."/>
            <person name="Gautam V."/>
            <person name="Dash L."/>
            <person name="Kumar S."/>
            <person name="Shastri J."/>
            <person name="Singhal L."/>
            <person name="Patil P.B."/>
        </authorList>
    </citation>
    <scope>NUCLEOTIDE SEQUENCE [LARGE SCALE GENOMIC DNA]</scope>
    <source>
        <strain evidence="1 2">BC-19</strain>
    </source>
</reference>
<protein>
    <submittedName>
        <fullName evidence="1">Uncharacterized protein</fullName>
    </submittedName>
</protein>
<evidence type="ECO:0000313" key="1">
    <source>
        <dbReference type="EMBL" id="MCW3712639.1"/>
    </source>
</evidence>